<evidence type="ECO:0000256" key="9">
    <source>
        <dbReference type="RuleBase" id="RU000461"/>
    </source>
</evidence>
<comment type="cofactor">
    <cofactor evidence="1">
        <name>heme</name>
        <dbReference type="ChEBI" id="CHEBI:30413"/>
    </cofactor>
</comment>
<evidence type="ECO:0000256" key="3">
    <source>
        <dbReference type="ARBA" id="ARBA00010617"/>
    </source>
</evidence>
<evidence type="ECO:0000256" key="1">
    <source>
        <dbReference type="ARBA" id="ARBA00001971"/>
    </source>
</evidence>
<evidence type="ECO:0000313" key="10">
    <source>
        <dbReference type="EMBL" id="KAL0580912.1"/>
    </source>
</evidence>
<sequence>MPTQQEWLTFAKWGDTYGDICSVAVLGQTIIILNSLKTSVDMLDKKSSIYSDRPVLQMGGELVGWKNTLALLPYGDRLRRYRKMFHRSIGSHTILQQYHPVMELQSKRMLKRVLKGPLDVQSHIRKFAGAIVLRISHGYEVKESHDLFVHLADLATEQFALATSPGQWLVDVVPALRHIPEWLPGAGFKRTARDWASTLQEMVEKPYDYVKQQIAAGTAMPSFSSLLLESKDLNEEEEFDLKWSAASLYSAASDTTVSAIYAFYLAMTLYPEVLKKAQAEIDHVIGNDRLPRIEDRPRLAYVDALVKEVFRWNSVTPLALPHRATQDDVHEGYFIPKGNFNYDYYDRKLTHDPRIYPRPMEFDPERFLPVEGRTQEPDPRGLCFGFGRRTCPGQQLADTSVFISCAMSLAVFDISKCVENGVVIEPVNDRTTGTISHPKPFKCAIQPRSQQAVALIQADSEIL</sequence>
<dbReference type="CDD" id="cd11065">
    <property type="entry name" value="CYP64-like"/>
    <property type="match status" value="1"/>
</dbReference>
<keyword evidence="7 9" id="KW-0408">Iron</keyword>
<proteinExistence type="inferred from homology"/>
<evidence type="ECO:0000256" key="8">
    <source>
        <dbReference type="ARBA" id="ARBA00023033"/>
    </source>
</evidence>
<evidence type="ECO:0000256" key="2">
    <source>
        <dbReference type="ARBA" id="ARBA00005179"/>
    </source>
</evidence>
<dbReference type="InterPro" id="IPR001128">
    <property type="entry name" value="Cyt_P450"/>
</dbReference>
<dbReference type="Gene3D" id="1.10.630.10">
    <property type="entry name" value="Cytochrome P450"/>
    <property type="match status" value="1"/>
</dbReference>
<evidence type="ECO:0000313" key="11">
    <source>
        <dbReference type="Proteomes" id="UP001465976"/>
    </source>
</evidence>
<comment type="pathway">
    <text evidence="2">Secondary metabolite biosynthesis.</text>
</comment>
<keyword evidence="5 9" id="KW-0479">Metal-binding</keyword>
<comment type="similarity">
    <text evidence="3 9">Belongs to the cytochrome P450 family.</text>
</comment>
<keyword evidence="6 9" id="KW-0560">Oxidoreductase</keyword>
<dbReference type="InterPro" id="IPR036396">
    <property type="entry name" value="Cyt_P450_sf"/>
</dbReference>
<evidence type="ECO:0008006" key="12">
    <source>
        <dbReference type="Google" id="ProtNLM"/>
    </source>
</evidence>
<dbReference type="Proteomes" id="UP001465976">
    <property type="component" value="Unassembled WGS sequence"/>
</dbReference>
<name>A0ABR3FZV5_9AGAR</name>
<dbReference type="InterPro" id="IPR017972">
    <property type="entry name" value="Cyt_P450_CS"/>
</dbReference>
<reference evidence="10 11" key="1">
    <citation type="submission" date="2024-02" db="EMBL/GenBank/DDBJ databases">
        <title>A draft genome for the cacao thread blight pathogen Marasmius crinis-equi.</title>
        <authorList>
            <person name="Cohen S.P."/>
            <person name="Baruah I.K."/>
            <person name="Amoako-Attah I."/>
            <person name="Bukari Y."/>
            <person name="Meinhardt L.W."/>
            <person name="Bailey B.A."/>
        </authorList>
    </citation>
    <scope>NUCLEOTIDE SEQUENCE [LARGE SCALE GENOMIC DNA]</scope>
    <source>
        <strain evidence="10 11">GH-76</strain>
    </source>
</reference>
<organism evidence="10 11">
    <name type="scientific">Marasmius crinis-equi</name>
    <dbReference type="NCBI Taxonomy" id="585013"/>
    <lineage>
        <taxon>Eukaryota</taxon>
        <taxon>Fungi</taxon>
        <taxon>Dikarya</taxon>
        <taxon>Basidiomycota</taxon>
        <taxon>Agaricomycotina</taxon>
        <taxon>Agaricomycetes</taxon>
        <taxon>Agaricomycetidae</taxon>
        <taxon>Agaricales</taxon>
        <taxon>Marasmiineae</taxon>
        <taxon>Marasmiaceae</taxon>
        <taxon>Marasmius</taxon>
    </lineage>
</organism>
<accession>A0ABR3FZV5</accession>
<evidence type="ECO:0000256" key="6">
    <source>
        <dbReference type="ARBA" id="ARBA00023002"/>
    </source>
</evidence>
<dbReference type="Pfam" id="PF00067">
    <property type="entry name" value="p450"/>
    <property type="match status" value="1"/>
</dbReference>
<keyword evidence="11" id="KW-1185">Reference proteome</keyword>
<evidence type="ECO:0000256" key="7">
    <source>
        <dbReference type="ARBA" id="ARBA00023004"/>
    </source>
</evidence>
<dbReference type="PRINTS" id="PR00463">
    <property type="entry name" value="EP450I"/>
</dbReference>
<dbReference type="PANTHER" id="PTHR46300:SF7">
    <property type="entry name" value="P450, PUTATIVE (EUROFUNG)-RELATED"/>
    <property type="match status" value="1"/>
</dbReference>
<dbReference type="InterPro" id="IPR002401">
    <property type="entry name" value="Cyt_P450_E_grp-I"/>
</dbReference>
<evidence type="ECO:0000256" key="4">
    <source>
        <dbReference type="ARBA" id="ARBA00022617"/>
    </source>
</evidence>
<dbReference type="PANTHER" id="PTHR46300">
    <property type="entry name" value="P450, PUTATIVE (EUROFUNG)-RELATED-RELATED"/>
    <property type="match status" value="1"/>
</dbReference>
<dbReference type="SUPFAM" id="SSF48264">
    <property type="entry name" value="Cytochrome P450"/>
    <property type="match status" value="1"/>
</dbReference>
<protein>
    <recommendedName>
        <fullName evidence="12">Cytochrome P450</fullName>
    </recommendedName>
</protein>
<keyword evidence="8 9" id="KW-0503">Monooxygenase</keyword>
<comment type="caution">
    <text evidence="10">The sequence shown here is derived from an EMBL/GenBank/DDBJ whole genome shotgun (WGS) entry which is preliminary data.</text>
</comment>
<dbReference type="PROSITE" id="PS00086">
    <property type="entry name" value="CYTOCHROME_P450"/>
    <property type="match status" value="1"/>
</dbReference>
<dbReference type="EMBL" id="JBAHYK010000020">
    <property type="protein sequence ID" value="KAL0580912.1"/>
    <property type="molecule type" value="Genomic_DNA"/>
</dbReference>
<keyword evidence="4 9" id="KW-0349">Heme</keyword>
<dbReference type="InterPro" id="IPR050364">
    <property type="entry name" value="Cytochrome_P450_fung"/>
</dbReference>
<evidence type="ECO:0000256" key="5">
    <source>
        <dbReference type="ARBA" id="ARBA00022723"/>
    </source>
</evidence>
<gene>
    <name evidence="10" type="ORF">V5O48_001106</name>
</gene>